<evidence type="ECO:0000256" key="8">
    <source>
        <dbReference type="ARBA" id="ARBA00051935"/>
    </source>
</evidence>
<dbReference type="PANTHER" id="PTHR43238:SF1">
    <property type="entry name" value="GDP-L-FUCOSE SYNTHASE"/>
    <property type="match status" value="1"/>
</dbReference>
<evidence type="ECO:0000256" key="6">
    <source>
        <dbReference type="ARBA" id="ARBA00023235"/>
    </source>
</evidence>
<feature type="site" description="Important for catalytic activity" evidence="9">
    <location>
        <position position="110"/>
    </location>
</feature>
<dbReference type="GO" id="GO:0042351">
    <property type="term" value="P:'de novo' GDP-L-fucose biosynthetic process"/>
    <property type="evidence" value="ECO:0007669"/>
    <property type="project" value="UniProtKB-UniRule"/>
</dbReference>
<evidence type="ECO:0000256" key="4">
    <source>
        <dbReference type="ARBA" id="ARBA00022857"/>
    </source>
</evidence>
<comment type="function">
    <text evidence="9">Catalyzes the two-step NADP-dependent conversion of GDP-4-dehydro-6-deoxy-D-mannose to GDP-fucose, involving an epimerase and a reductase reaction.</text>
</comment>
<feature type="binding site" evidence="9">
    <location>
        <begin position="11"/>
        <end position="17"/>
    </location>
    <ligand>
        <name>NADP(+)</name>
        <dbReference type="ChEBI" id="CHEBI:58349"/>
    </ligand>
</feature>
<dbReference type="GO" id="GO:0070401">
    <property type="term" value="F:NADP+ binding"/>
    <property type="evidence" value="ECO:0007669"/>
    <property type="project" value="UniProtKB-UniRule"/>
</dbReference>
<dbReference type="CDD" id="cd05239">
    <property type="entry name" value="GDP_FS_SDR_e"/>
    <property type="match status" value="1"/>
</dbReference>
<evidence type="ECO:0000259" key="10">
    <source>
        <dbReference type="Pfam" id="PF01370"/>
    </source>
</evidence>
<evidence type="ECO:0000313" key="12">
    <source>
        <dbReference type="Proteomes" id="UP000006732"/>
    </source>
</evidence>
<evidence type="ECO:0000313" key="11">
    <source>
        <dbReference type="EMBL" id="ABK99041.1"/>
    </source>
</evidence>
<dbReference type="Gene3D" id="3.90.25.10">
    <property type="entry name" value="UDP-galactose 4-epimerase, domain 1"/>
    <property type="match status" value="1"/>
</dbReference>
<dbReference type="GO" id="GO:0050577">
    <property type="term" value="F:GDP-L-fucose synthase activity"/>
    <property type="evidence" value="ECO:0007669"/>
    <property type="project" value="UniProtKB-UniRule"/>
</dbReference>
<feature type="binding site" evidence="9">
    <location>
        <position position="141"/>
    </location>
    <ligand>
        <name>NADP(+)</name>
        <dbReference type="ChEBI" id="CHEBI:58349"/>
    </ligand>
</feature>
<protein>
    <recommendedName>
        <fullName evidence="3 9">GDP-L-fucose synthase</fullName>
        <ecNumber evidence="3 9">1.1.1.271</ecNumber>
    </recommendedName>
    <alternativeName>
        <fullName evidence="9">GDP-4-keto-6-deoxy-D-mannose-3,5-epimerase-4-reductase</fullName>
    </alternativeName>
</protein>
<dbReference type="GO" id="GO:0016853">
    <property type="term" value="F:isomerase activity"/>
    <property type="evidence" value="ECO:0007669"/>
    <property type="project" value="UniProtKB-KW"/>
</dbReference>
<dbReference type="STRING" id="338966.Ppro_1425"/>
<dbReference type="EMBL" id="CP000482">
    <property type="protein sequence ID" value="ABK99041.1"/>
    <property type="molecule type" value="Genomic_DNA"/>
</dbReference>
<keyword evidence="7 9" id="KW-0511">Multifunctional enzyme</keyword>
<proteinExistence type="inferred from homology"/>
<dbReference type="eggNOG" id="COG0451">
    <property type="taxonomic scope" value="Bacteria"/>
</dbReference>
<accession>A1ANX1</accession>
<keyword evidence="6 9" id="KW-0413">Isomerase</keyword>
<name>A1ANX1_PELPD</name>
<dbReference type="KEGG" id="ppd:Ppro_1425"/>
<dbReference type="InterPro" id="IPR036291">
    <property type="entry name" value="NAD(P)-bd_dom_sf"/>
</dbReference>
<evidence type="ECO:0000256" key="7">
    <source>
        <dbReference type="ARBA" id="ARBA00023268"/>
    </source>
</evidence>
<dbReference type="InterPro" id="IPR001509">
    <property type="entry name" value="Epimerase_deHydtase"/>
</dbReference>
<dbReference type="Pfam" id="PF01370">
    <property type="entry name" value="Epimerase"/>
    <property type="match status" value="1"/>
</dbReference>
<reference evidence="11 12" key="1">
    <citation type="submission" date="2006-10" db="EMBL/GenBank/DDBJ databases">
        <title>Complete sequence of chromosome of Pelobacter propionicus DSM 2379.</title>
        <authorList>
            <consortium name="US DOE Joint Genome Institute"/>
            <person name="Copeland A."/>
            <person name="Lucas S."/>
            <person name="Lapidus A."/>
            <person name="Barry K."/>
            <person name="Detter J.C."/>
            <person name="Glavina del Rio T."/>
            <person name="Hammon N."/>
            <person name="Israni S."/>
            <person name="Dalin E."/>
            <person name="Tice H."/>
            <person name="Pitluck S."/>
            <person name="Saunders E."/>
            <person name="Brettin T."/>
            <person name="Bruce D."/>
            <person name="Han C."/>
            <person name="Tapia R."/>
            <person name="Schmutz J."/>
            <person name="Larimer F."/>
            <person name="Land M."/>
            <person name="Hauser L."/>
            <person name="Kyrpides N."/>
            <person name="Kim E."/>
            <person name="Lovley D."/>
            <person name="Richardson P."/>
        </authorList>
    </citation>
    <scope>NUCLEOTIDE SEQUENCE [LARGE SCALE GENOMIC DNA]</scope>
    <source>
        <strain evidence="12">DSM 2379 / NBRC 103807 / OttBd1</strain>
    </source>
</reference>
<dbReference type="EC" id="1.1.1.271" evidence="3 9"/>
<comment type="similarity">
    <text evidence="2 9">Belongs to the NAD(P)-dependent epimerase/dehydratase family. Fucose synthase subfamily.</text>
</comment>
<feature type="site" description="Important for catalytic activity" evidence="9">
    <location>
        <position position="108"/>
    </location>
</feature>
<evidence type="ECO:0000256" key="2">
    <source>
        <dbReference type="ARBA" id="ARBA00005959"/>
    </source>
</evidence>
<dbReference type="FunFam" id="3.40.50.720:FF:000101">
    <property type="entry name" value="GDP-L-fucose synthase"/>
    <property type="match status" value="1"/>
</dbReference>
<evidence type="ECO:0000256" key="5">
    <source>
        <dbReference type="ARBA" id="ARBA00023002"/>
    </source>
</evidence>
<feature type="binding site" evidence="9">
    <location>
        <begin position="106"/>
        <end position="109"/>
    </location>
    <ligand>
        <name>NADP(+)</name>
        <dbReference type="ChEBI" id="CHEBI:58349"/>
    </ligand>
</feature>
<feature type="binding site" evidence="9">
    <location>
        <begin position="164"/>
        <end position="167"/>
    </location>
    <ligand>
        <name>NADP(+)</name>
        <dbReference type="ChEBI" id="CHEBI:58349"/>
    </ligand>
</feature>
<sequence length="322" mass="36089">MNRDARIYVAGHRGMVGSAIVRQLRASGYENLILRTSKELDLRDQQTTARFLAEERPEYVFLTAARVGGIVANSSYPAEFIHNNLLIQENIIHNSWKNGVKRLLFLGSTCIYPRLAPQPLKEEYLMSGPLEPTNDAYAVAKIAGIYQCRSYNRQYGTNYLAIMPNNLYGPGDNFDLETSHVLPALIRKFHEAKESEASTVTVWGSGSPLREFLQVDDLAEACLFLMNLDDDRFDTLLNDPVAPALINVGSGEELSIRDLALLVKEITGFDGELLFDRDKPDGTPRKLADLSRIHTLGWRHRTGLKEGIAAAYQWFLENGSGR</sequence>
<feature type="binding site" evidence="9">
    <location>
        <position position="281"/>
    </location>
    <ligand>
        <name>substrate</name>
    </ligand>
</feature>
<dbReference type="HOGENOM" id="CLU_007383_18_0_7"/>
<keyword evidence="12" id="KW-1185">Reference proteome</keyword>
<dbReference type="Gene3D" id="3.40.50.720">
    <property type="entry name" value="NAD(P)-binding Rossmann-like Domain"/>
    <property type="match status" value="1"/>
</dbReference>
<keyword evidence="4 9" id="KW-0521">NADP</keyword>
<evidence type="ECO:0000256" key="3">
    <source>
        <dbReference type="ARBA" id="ARBA00012371"/>
    </source>
</evidence>
<dbReference type="InterPro" id="IPR028614">
    <property type="entry name" value="GDP_fucose/colitose_synth"/>
</dbReference>
<dbReference type="HAMAP" id="MF_00956">
    <property type="entry name" value="GDP_fucose_synth"/>
    <property type="match status" value="1"/>
</dbReference>
<dbReference type="SUPFAM" id="SSF51735">
    <property type="entry name" value="NAD(P)-binding Rossmann-fold domains"/>
    <property type="match status" value="1"/>
</dbReference>
<feature type="binding site" evidence="9">
    <location>
        <position position="203"/>
    </location>
    <ligand>
        <name>substrate</name>
    </ligand>
</feature>
<evidence type="ECO:0000256" key="1">
    <source>
        <dbReference type="ARBA" id="ARBA00004883"/>
    </source>
</evidence>
<dbReference type="PANTHER" id="PTHR43238">
    <property type="entry name" value="GDP-L-FUCOSE SYNTHASE"/>
    <property type="match status" value="1"/>
</dbReference>
<comment type="pathway">
    <text evidence="1 9">Nucleotide-sugar biosynthesis; GDP-L-fucose biosynthesis via de novo pathway; GDP-L-fucose from GDP-alpha-D-mannose: step 2/2.</text>
</comment>
<keyword evidence="5 9" id="KW-0560">Oxidoreductase</keyword>
<comment type="catalytic activity">
    <reaction evidence="8 9">
        <text>GDP-beta-L-fucose + NADP(+) = GDP-4-dehydro-alpha-D-rhamnose + NADPH + H(+)</text>
        <dbReference type="Rhea" id="RHEA:18885"/>
        <dbReference type="ChEBI" id="CHEBI:15378"/>
        <dbReference type="ChEBI" id="CHEBI:57273"/>
        <dbReference type="ChEBI" id="CHEBI:57783"/>
        <dbReference type="ChEBI" id="CHEBI:57964"/>
        <dbReference type="ChEBI" id="CHEBI:58349"/>
        <dbReference type="EC" id="1.1.1.271"/>
    </reaction>
</comment>
<feature type="binding site" evidence="9">
    <location>
        <position position="188"/>
    </location>
    <ligand>
        <name>substrate</name>
    </ligand>
</feature>
<gene>
    <name evidence="9" type="primary">fcl</name>
    <name evidence="11" type="ordered locus">Ppro_1425</name>
</gene>
<feature type="domain" description="NAD-dependent epimerase/dehydratase" evidence="10">
    <location>
        <begin position="7"/>
        <end position="228"/>
    </location>
</feature>
<dbReference type="UniPathway" id="UPA00128">
    <property type="reaction ID" value="UER00191"/>
</dbReference>
<organism evidence="11 12">
    <name type="scientific">Pelobacter propionicus (strain DSM 2379 / NBRC 103807 / OttBd1)</name>
    <dbReference type="NCBI Taxonomy" id="338966"/>
    <lineage>
        <taxon>Bacteria</taxon>
        <taxon>Pseudomonadati</taxon>
        <taxon>Thermodesulfobacteriota</taxon>
        <taxon>Desulfuromonadia</taxon>
        <taxon>Desulfuromonadales</taxon>
        <taxon>Desulfuromonadaceae</taxon>
        <taxon>Pelobacter</taxon>
    </lineage>
</organism>
<dbReference type="Proteomes" id="UP000006732">
    <property type="component" value="Chromosome"/>
</dbReference>
<feature type="active site" description="Proton donor/acceptor" evidence="9">
    <location>
        <position position="137"/>
    </location>
</feature>
<dbReference type="RefSeq" id="WP_011735334.1">
    <property type="nucleotide sequence ID" value="NC_008609.1"/>
</dbReference>
<dbReference type="AlphaFoldDB" id="A1ANX1"/>
<feature type="binding site" evidence="9">
    <location>
        <position position="210"/>
    </location>
    <ligand>
        <name>substrate</name>
    </ligand>
</feature>
<evidence type="ECO:0000256" key="9">
    <source>
        <dbReference type="HAMAP-Rule" id="MF_00956"/>
    </source>
</evidence>
<feature type="binding site" evidence="9">
    <location>
        <position position="180"/>
    </location>
    <ligand>
        <name>NADP(+)</name>
        <dbReference type="ChEBI" id="CHEBI:58349"/>
    </ligand>
</feature>